<dbReference type="RefSeq" id="WP_104487620.1">
    <property type="nucleotide sequence ID" value="NZ_BMYB01000008.1"/>
</dbReference>
<reference evidence="4" key="1">
    <citation type="submission" date="2016-11" db="EMBL/GenBank/DDBJ databases">
        <authorList>
            <person name="Sisinthy S."/>
            <person name="Ara S."/>
            <person name="Gundlapally S.R."/>
        </authorList>
    </citation>
    <scope>NUCLEOTIDE SEQUENCE [LARGE SCALE GENOMIC DNA]</scope>
    <source>
        <strain evidence="4">V1-41</strain>
    </source>
</reference>
<evidence type="ECO:0000313" key="3">
    <source>
        <dbReference type="EMBL" id="PPL15044.1"/>
    </source>
</evidence>
<evidence type="ECO:0000313" key="4">
    <source>
        <dbReference type="Proteomes" id="UP000242231"/>
    </source>
</evidence>
<dbReference type="PANTHER" id="PTHR13847:SF287">
    <property type="entry name" value="FAD-DEPENDENT OXIDOREDUCTASE DOMAIN-CONTAINING PROTEIN 1"/>
    <property type="match status" value="1"/>
</dbReference>
<feature type="domain" description="FAD dependent oxidoreductase" evidence="2">
    <location>
        <begin position="13"/>
        <end position="350"/>
    </location>
</feature>
<dbReference type="EMBL" id="MPZM01000041">
    <property type="protein sequence ID" value="PPL15044.1"/>
    <property type="molecule type" value="Genomic_DNA"/>
</dbReference>
<keyword evidence="4" id="KW-1185">Reference proteome</keyword>
<protein>
    <submittedName>
        <fullName evidence="3">FAD-dependent oxidoreductase</fullName>
    </submittedName>
</protein>
<dbReference type="PANTHER" id="PTHR13847">
    <property type="entry name" value="SARCOSINE DEHYDROGENASE-RELATED"/>
    <property type="match status" value="1"/>
</dbReference>
<dbReference type="GO" id="GO:0005737">
    <property type="term" value="C:cytoplasm"/>
    <property type="evidence" value="ECO:0007669"/>
    <property type="project" value="TreeGrafter"/>
</dbReference>
<gene>
    <name evidence="3" type="ORF">UN63_13975</name>
</gene>
<dbReference type="SUPFAM" id="SSF54373">
    <property type="entry name" value="FAD-linked reductases, C-terminal domain"/>
    <property type="match status" value="1"/>
</dbReference>
<keyword evidence="1" id="KW-0560">Oxidoreductase</keyword>
<organism evidence="3 4">
    <name type="scientific">Oceanisphaera arctica</name>
    <dbReference type="NCBI Taxonomy" id="641510"/>
    <lineage>
        <taxon>Bacteria</taxon>
        <taxon>Pseudomonadati</taxon>
        <taxon>Pseudomonadota</taxon>
        <taxon>Gammaproteobacteria</taxon>
        <taxon>Aeromonadales</taxon>
        <taxon>Aeromonadaceae</taxon>
        <taxon>Oceanisphaera</taxon>
    </lineage>
</organism>
<dbReference type="InterPro" id="IPR036188">
    <property type="entry name" value="FAD/NAD-bd_sf"/>
</dbReference>
<comment type="caution">
    <text evidence="3">The sequence shown here is derived from an EMBL/GenBank/DDBJ whole genome shotgun (WGS) entry which is preliminary data.</text>
</comment>
<dbReference type="InterPro" id="IPR006076">
    <property type="entry name" value="FAD-dep_OxRdtase"/>
</dbReference>
<sequence length="375" mass="40654">MSVRNHASRNETDVAIIGGGLVGMSLAYGLLRQGKRVTVFDEGDQALRASRGNFGLVWVQGKGDTCPEYAQLSRLSARLWPELAASLQQDTGIDIELQQGGGLYVCLDQQSLQQRADMLAKMQQDADGDYPFEVLNAEQAREKEPALGPDIAGATWSPMDGHLNPLLLFRALHQAFELRGGNLVNGQPVQHIQPRLTGGFDIQLDDHRLQAGKVILAAGLGNKALAPQLGLHAPVEPNRGQVLITERLKPFISYPTGHVRQTGEGTVQLGDSKEDVGLNTGTTAEELAKIAARAIRMYPVLEKVRLIRSWGALRVMTPDGYPIYQQSAQYPGAYVVTCHSGVTLGAVHAGPLVDWLLGKDTDIPLEAFSADRFPL</sequence>
<dbReference type="Proteomes" id="UP000242231">
    <property type="component" value="Unassembled WGS sequence"/>
</dbReference>
<dbReference type="AlphaFoldDB" id="A0A2P5TJB9"/>
<evidence type="ECO:0000256" key="1">
    <source>
        <dbReference type="ARBA" id="ARBA00023002"/>
    </source>
</evidence>
<dbReference type="GO" id="GO:0016491">
    <property type="term" value="F:oxidoreductase activity"/>
    <property type="evidence" value="ECO:0007669"/>
    <property type="project" value="UniProtKB-KW"/>
</dbReference>
<evidence type="ECO:0000259" key="2">
    <source>
        <dbReference type="Pfam" id="PF01266"/>
    </source>
</evidence>
<accession>A0A2P5TJB9</accession>
<dbReference type="OrthoDB" id="6949587at2"/>
<dbReference type="Pfam" id="PF01266">
    <property type="entry name" value="DAO"/>
    <property type="match status" value="1"/>
</dbReference>
<dbReference type="Gene3D" id="3.30.9.10">
    <property type="entry name" value="D-Amino Acid Oxidase, subunit A, domain 2"/>
    <property type="match status" value="1"/>
</dbReference>
<name>A0A2P5TJB9_9GAMM</name>
<proteinExistence type="predicted"/>
<dbReference type="SUPFAM" id="SSF51905">
    <property type="entry name" value="FAD/NAD(P)-binding domain"/>
    <property type="match status" value="1"/>
</dbReference>
<dbReference type="Gene3D" id="3.50.50.60">
    <property type="entry name" value="FAD/NAD(P)-binding domain"/>
    <property type="match status" value="1"/>
</dbReference>